<feature type="transmembrane region" description="Helical" evidence="2">
    <location>
        <begin position="538"/>
        <end position="561"/>
    </location>
</feature>
<protein>
    <recommendedName>
        <fullName evidence="5">Envelope protein</fullName>
    </recommendedName>
</protein>
<dbReference type="Pfam" id="PF12259">
    <property type="entry name" value="Baculo_F"/>
    <property type="match status" value="1"/>
</dbReference>
<dbReference type="InterPro" id="IPR022048">
    <property type="entry name" value="Envelope_fusion-like"/>
</dbReference>
<feature type="coiled-coil region" evidence="1">
    <location>
        <begin position="69"/>
        <end position="96"/>
    </location>
</feature>
<evidence type="ECO:0000256" key="1">
    <source>
        <dbReference type="SAM" id="Coils"/>
    </source>
</evidence>
<accession>A0A8D8R3R7</accession>
<keyword evidence="2" id="KW-0472">Membrane</keyword>
<keyword evidence="2" id="KW-1133">Transmembrane helix</keyword>
<sequence length="585" mass="67921">MKIVNLVLLLSISICESAIIFEKIDKVFLKTNKWNIVNIGAITQEQFEIKNAVMNANESFYEKYNIIKNELLDNEYQRSLDKLIKYNKEIDELMKLFPTGKQKRGLINVGGNLLNSVFGVMDNDDRSEVNQQIKNINDQTNQMSLNAAKQLVIIKNVNNVTEENRKSINKVIERIKSYDSILKQMYNDKSRDVNNYLRANYILDTIREQIWEAIETVRKIRLGINMVLAGEITTDLLPEDMLQKILKDIEKEIGNKFYMPYPTTTGNLINYYKLLKPKISLDNKDLYIGLELPLLDEENRLDLYKVGYLPVYQPKQDVFFVEDGKTDYIATDPNRTRYIYFSDNELAKCNILTDQAKICPGNKVWLKHKKDCVWDELTRTRENKGVACPVKIFRDEERIYMVKQEDGLVYSTKGEVVVNSECYGLKKDKIISKNWRSVLKGVGKLDNLKGCKIKTDSFELYIESEFTTKYNTKLVSQTAWESKLHIYEEKAATIWDYRNTTGLDLIPENRDNARDIDGLLEEYATHTEYRNTKLTNRLWIGIIAIGIVLVSITLTILYVYIKKKFQTSTVATIANMIDTKNINKV</sequence>
<organism evidence="4">
    <name type="scientific">Cacopsylla melanoneura</name>
    <dbReference type="NCBI Taxonomy" id="428564"/>
    <lineage>
        <taxon>Eukaryota</taxon>
        <taxon>Metazoa</taxon>
        <taxon>Ecdysozoa</taxon>
        <taxon>Arthropoda</taxon>
        <taxon>Hexapoda</taxon>
        <taxon>Insecta</taxon>
        <taxon>Pterygota</taxon>
        <taxon>Neoptera</taxon>
        <taxon>Paraneoptera</taxon>
        <taxon>Hemiptera</taxon>
        <taxon>Sternorrhyncha</taxon>
        <taxon>Psylloidea</taxon>
        <taxon>Psyllidae</taxon>
        <taxon>Psyllinae</taxon>
        <taxon>Cacopsylla</taxon>
    </lineage>
</organism>
<reference evidence="4" key="1">
    <citation type="submission" date="2021-05" db="EMBL/GenBank/DDBJ databases">
        <authorList>
            <person name="Alioto T."/>
            <person name="Alioto T."/>
            <person name="Gomez Garrido J."/>
        </authorList>
    </citation>
    <scope>NUCLEOTIDE SEQUENCE</scope>
</reference>
<dbReference type="AlphaFoldDB" id="A0A8D8R3R7"/>
<evidence type="ECO:0000256" key="2">
    <source>
        <dbReference type="SAM" id="Phobius"/>
    </source>
</evidence>
<keyword evidence="2" id="KW-0812">Transmembrane</keyword>
<dbReference type="EMBL" id="HBUF01129011">
    <property type="protein sequence ID" value="CAG6643779.1"/>
    <property type="molecule type" value="Transcribed_RNA"/>
</dbReference>
<proteinExistence type="predicted"/>
<keyword evidence="1" id="KW-0175">Coiled coil</keyword>
<evidence type="ECO:0000313" key="4">
    <source>
        <dbReference type="EMBL" id="CAG6643779.1"/>
    </source>
</evidence>
<evidence type="ECO:0008006" key="5">
    <source>
        <dbReference type="Google" id="ProtNLM"/>
    </source>
</evidence>
<feature type="signal peptide" evidence="3">
    <location>
        <begin position="1"/>
        <end position="17"/>
    </location>
</feature>
<name>A0A8D8R3R7_9HEMI</name>
<keyword evidence="3" id="KW-0732">Signal</keyword>
<evidence type="ECO:0000256" key="3">
    <source>
        <dbReference type="SAM" id="SignalP"/>
    </source>
</evidence>
<feature type="chain" id="PRO_5034012800" description="Envelope protein" evidence="3">
    <location>
        <begin position="18"/>
        <end position="585"/>
    </location>
</feature>